<dbReference type="PROSITE" id="PS50206">
    <property type="entry name" value="RHODANESE_3"/>
    <property type="match status" value="1"/>
</dbReference>
<dbReference type="SUPFAM" id="SSF46785">
    <property type="entry name" value="Winged helix' DNA-binding domain"/>
    <property type="match status" value="1"/>
</dbReference>
<dbReference type="CDD" id="cd00090">
    <property type="entry name" value="HTH_ARSR"/>
    <property type="match status" value="1"/>
</dbReference>
<name>A0ABT1HLM3_STRSD</name>
<dbReference type="Pfam" id="PF01022">
    <property type="entry name" value="HTH_5"/>
    <property type="match status" value="1"/>
</dbReference>
<dbReference type="InterPro" id="IPR036873">
    <property type="entry name" value="Rhodanese-like_dom_sf"/>
</dbReference>
<evidence type="ECO:0000313" key="4">
    <source>
        <dbReference type="Proteomes" id="UP001205311"/>
    </source>
</evidence>
<protein>
    <submittedName>
        <fullName evidence="3">Transcriptional regulator, ArsR family</fullName>
    </submittedName>
</protein>
<dbReference type="Gene3D" id="3.40.250.10">
    <property type="entry name" value="Rhodanese-like domain"/>
    <property type="match status" value="1"/>
</dbReference>
<dbReference type="InterPro" id="IPR001845">
    <property type="entry name" value="HTH_ArsR_DNA-bd_dom"/>
</dbReference>
<feature type="domain" description="HTH arsR-type" evidence="2">
    <location>
        <begin position="5"/>
        <end position="99"/>
    </location>
</feature>
<keyword evidence="4" id="KW-1185">Reference proteome</keyword>
<dbReference type="PRINTS" id="PR00778">
    <property type="entry name" value="HTHARSR"/>
</dbReference>
<dbReference type="PANTHER" id="PTHR43031:SF1">
    <property type="entry name" value="PYRIDINE NUCLEOTIDE-DISULPHIDE OXIDOREDUCTASE"/>
    <property type="match status" value="1"/>
</dbReference>
<dbReference type="Gene3D" id="1.10.10.10">
    <property type="entry name" value="Winged helix-like DNA-binding domain superfamily/Winged helix DNA-binding domain"/>
    <property type="match status" value="1"/>
</dbReference>
<dbReference type="Pfam" id="PF00581">
    <property type="entry name" value="Rhodanese"/>
    <property type="match status" value="1"/>
</dbReference>
<sequence>MGEFVEEPIYAQLARIGKALSSPVRLRLLDLLDQGERTVEQLADEAGVTVKNTSAQLQQLRAANLVASRKDGTRVYYRLATPEVSTFLGHFQDFAEDRLADLRSAVAAHLGDPAEMEPVTVEQLRERLDDPDLVVLDIRSPEEYAAGHVPGAVSLPSGELRDKLAELPRDAKIVAYCQGPYCVASPKAVQLLRELGYDARPLAGGFTRWDRVGRRASRSR</sequence>
<dbReference type="InterPro" id="IPR036390">
    <property type="entry name" value="WH_DNA-bd_sf"/>
</dbReference>
<dbReference type="Proteomes" id="UP001205311">
    <property type="component" value="Unassembled WGS sequence"/>
</dbReference>
<dbReference type="SMART" id="SM00418">
    <property type="entry name" value="HTH_ARSR"/>
    <property type="match status" value="1"/>
</dbReference>
<dbReference type="InterPro" id="IPR036388">
    <property type="entry name" value="WH-like_DNA-bd_sf"/>
</dbReference>
<feature type="domain" description="Rhodanese" evidence="1">
    <location>
        <begin position="129"/>
        <end position="218"/>
    </location>
</feature>
<organism evidence="3 4">
    <name type="scientific">Streptoalloteichus tenebrarius (strain ATCC 17920 / DSM 40477 / JCM 4838 / CBS 697.72 / NBRC 16177 / NCIMB 11028 / NRRL B-12390 / A12253. 1 / ISP 5477)</name>
    <name type="common">Streptomyces tenebrarius</name>
    <dbReference type="NCBI Taxonomy" id="1933"/>
    <lineage>
        <taxon>Bacteria</taxon>
        <taxon>Bacillati</taxon>
        <taxon>Actinomycetota</taxon>
        <taxon>Actinomycetes</taxon>
        <taxon>Pseudonocardiales</taxon>
        <taxon>Pseudonocardiaceae</taxon>
        <taxon>Streptoalloteichus</taxon>
    </lineage>
</organism>
<dbReference type="InterPro" id="IPR050229">
    <property type="entry name" value="GlpE_sulfurtransferase"/>
</dbReference>
<evidence type="ECO:0000259" key="2">
    <source>
        <dbReference type="PROSITE" id="PS50987"/>
    </source>
</evidence>
<dbReference type="SUPFAM" id="SSF52821">
    <property type="entry name" value="Rhodanese/Cell cycle control phosphatase"/>
    <property type="match status" value="1"/>
</dbReference>
<dbReference type="InterPro" id="IPR011991">
    <property type="entry name" value="ArsR-like_HTH"/>
</dbReference>
<dbReference type="NCBIfam" id="NF033788">
    <property type="entry name" value="HTH_metalloreg"/>
    <property type="match status" value="1"/>
</dbReference>
<dbReference type="SMART" id="SM00450">
    <property type="entry name" value="RHOD"/>
    <property type="match status" value="1"/>
</dbReference>
<dbReference type="CDD" id="cd00158">
    <property type="entry name" value="RHOD"/>
    <property type="match status" value="1"/>
</dbReference>
<evidence type="ECO:0000259" key="1">
    <source>
        <dbReference type="PROSITE" id="PS50206"/>
    </source>
</evidence>
<dbReference type="EMBL" id="JAMTCP010000001">
    <property type="protein sequence ID" value="MCP2256398.1"/>
    <property type="molecule type" value="Genomic_DNA"/>
</dbReference>
<comment type="caution">
    <text evidence="3">The sequence shown here is derived from an EMBL/GenBank/DDBJ whole genome shotgun (WGS) entry which is preliminary data.</text>
</comment>
<proteinExistence type="predicted"/>
<accession>A0ABT1HLM3</accession>
<dbReference type="PANTHER" id="PTHR43031">
    <property type="entry name" value="FAD-DEPENDENT OXIDOREDUCTASE"/>
    <property type="match status" value="1"/>
</dbReference>
<dbReference type="InterPro" id="IPR001307">
    <property type="entry name" value="Thiosulphate_STrfase_CS"/>
</dbReference>
<evidence type="ECO:0000313" key="3">
    <source>
        <dbReference type="EMBL" id="MCP2256398.1"/>
    </source>
</evidence>
<reference evidence="3 4" key="1">
    <citation type="submission" date="2022-06" db="EMBL/GenBank/DDBJ databases">
        <title>Genomic Encyclopedia of Archaeal and Bacterial Type Strains, Phase II (KMG-II): from individual species to whole genera.</title>
        <authorList>
            <person name="Goeker M."/>
        </authorList>
    </citation>
    <scope>NUCLEOTIDE SEQUENCE [LARGE SCALE GENOMIC DNA]</scope>
    <source>
        <strain evidence="3 4">DSM 40477</strain>
    </source>
</reference>
<gene>
    <name evidence="3" type="ORF">LX15_000081</name>
</gene>
<dbReference type="InterPro" id="IPR001763">
    <property type="entry name" value="Rhodanese-like_dom"/>
</dbReference>
<dbReference type="RefSeq" id="WP_253667401.1">
    <property type="nucleotide sequence ID" value="NZ_JAMTCP010000001.1"/>
</dbReference>
<dbReference type="PROSITE" id="PS00380">
    <property type="entry name" value="RHODANESE_1"/>
    <property type="match status" value="1"/>
</dbReference>
<dbReference type="PROSITE" id="PS50987">
    <property type="entry name" value="HTH_ARSR_2"/>
    <property type="match status" value="1"/>
</dbReference>